<proteinExistence type="predicted"/>
<protein>
    <submittedName>
        <fullName evidence="1">Uncharacterized protein</fullName>
    </submittedName>
</protein>
<reference evidence="1" key="2">
    <citation type="journal article" date="2024" name="Plant">
        <title>Genomic evolution and insights into agronomic trait innovations of Sesamum species.</title>
        <authorList>
            <person name="Miao H."/>
            <person name="Wang L."/>
            <person name="Qu L."/>
            <person name="Liu H."/>
            <person name="Sun Y."/>
            <person name="Le M."/>
            <person name="Wang Q."/>
            <person name="Wei S."/>
            <person name="Zheng Y."/>
            <person name="Lin W."/>
            <person name="Duan Y."/>
            <person name="Cao H."/>
            <person name="Xiong S."/>
            <person name="Wang X."/>
            <person name="Wei L."/>
            <person name="Li C."/>
            <person name="Ma Q."/>
            <person name="Ju M."/>
            <person name="Zhao R."/>
            <person name="Li G."/>
            <person name="Mu C."/>
            <person name="Tian Q."/>
            <person name="Mei H."/>
            <person name="Zhang T."/>
            <person name="Gao T."/>
            <person name="Zhang H."/>
        </authorList>
    </citation>
    <scope>NUCLEOTIDE SEQUENCE</scope>
    <source>
        <strain evidence="1">3651</strain>
    </source>
</reference>
<name>A0AAE1XRF8_9LAMI</name>
<evidence type="ECO:0000313" key="1">
    <source>
        <dbReference type="EMBL" id="KAK4416176.1"/>
    </source>
</evidence>
<comment type="caution">
    <text evidence="1">The sequence shown here is derived from an EMBL/GenBank/DDBJ whole genome shotgun (WGS) entry which is preliminary data.</text>
</comment>
<dbReference type="EMBL" id="JACGWO010000011">
    <property type="protein sequence ID" value="KAK4416176.1"/>
    <property type="molecule type" value="Genomic_DNA"/>
</dbReference>
<sequence>MKLFSGSTLKPLSSLADPYTDLRHFACRLIMGFLLLLKCSENHHVSTSLSSNPGSLPSLLQSLLYSEFMPCFPLCRCSLAAAQRDSQNGCPTYGKTYKQEQTIRPGFSLSLVHNHIRALERFLDLQALFCSDRNAVVQSVFNTNRGSF</sequence>
<reference evidence="1" key="1">
    <citation type="submission" date="2020-06" db="EMBL/GenBank/DDBJ databases">
        <authorList>
            <person name="Li T."/>
            <person name="Hu X."/>
            <person name="Zhang T."/>
            <person name="Song X."/>
            <person name="Zhang H."/>
            <person name="Dai N."/>
            <person name="Sheng W."/>
            <person name="Hou X."/>
            <person name="Wei L."/>
        </authorList>
    </citation>
    <scope>NUCLEOTIDE SEQUENCE</scope>
    <source>
        <strain evidence="1">3651</strain>
        <tissue evidence="1">Leaf</tissue>
    </source>
</reference>
<evidence type="ECO:0000313" key="2">
    <source>
        <dbReference type="Proteomes" id="UP001293254"/>
    </source>
</evidence>
<organism evidence="1 2">
    <name type="scientific">Sesamum alatum</name>
    <dbReference type="NCBI Taxonomy" id="300844"/>
    <lineage>
        <taxon>Eukaryota</taxon>
        <taxon>Viridiplantae</taxon>
        <taxon>Streptophyta</taxon>
        <taxon>Embryophyta</taxon>
        <taxon>Tracheophyta</taxon>
        <taxon>Spermatophyta</taxon>
        <taxon>Magnoliopsida</taxon>
        <taxon>eudicotyledons</taxon>
        <taxon>Gunneridae</taxon>
        <taxon>Pentapetalae</taxon>
        <taxon>asterids</taxon>
        <taxon>lamiids</taxon>
        <taxon>Lamiales</taxon>
        <taxon>Pedaliaceae</taxon>
        <taxon>Sesamum</taxon>
    </lineage>
</organism>
<accession>A0AAE1XRF8</accession>
<dbReference type="Proteomes" id="UP001293254">
    <property type="component" value="Unassembled WGS sequence"/>
</dbReference>
<dbReference type="AlphaFoldDB" id="A0AAE1XRF8"/>
<keyword evidence="2" id="KW-1185">Reference proteome</keyword>
<gene>
    <name evidence="1" type="ORF">Salat_2725000</name>
</gene>
<feature type="non-terminal residue" evidence="1">
    <location>
        <position position="148"/>
    </location>
</feature>